<dbReference type="SUPFAM" id="SSF51735">
    <property type="entry name" value="NAD(P)-binding Rossmann-fold domains"/>
    <property type="match status" value="1"/>
</dbReference>
<dbReference type="InterPro" id="IPR020843">
    <property type="entry name" value="ER"/>
</dbReference>
<dbReference type="GO" id="GO:0016491">
    <property type="term" value="F:oxidoreductase activity"/>
    <property type="evidence" value="ECO:0007669"/>
    <property type="project" value="InterPro"/>
</dbReference>
<protein>
    <submittedName>
        <fullName evidence="2">Zinc alcohol dehydrogenase</fullName>
    </submittedName>
</protein>
<sequence>MATATAAPLPSTMRAWQFTTTHGGLEKNLTLNTAAPLPPHDAHSLGKNKLLVQVLAMSLNPVDYKIAELPLVGRFAIKTPASPGLDFAGRVVAVGEGLQRDSSSSKIAVGALVFGRLDGPTQFGTLAEYTVASRAGVALLPQGVSPRDAACVGTAALTAYQCVVPNIPRVKRQDGSGDTTRVFINGGSGGTGTWGIQIAKAMGCYVATSCSAGNADLCRSLGADEVVDYAATDVVEALTQSAATSGNFDLVVDNVGGDGRLFWQCHRFTNPKATYVQIGAPIGLHTALDMAMKYSWPGFLGGGRRKFKFLGVGNDSGQLEEIGKWMADGKVRPVVADVLPMQDAPKGFEKIKTERTKGKIVVVVSEG</sequence>
<name>A0A1C1CYD4_9EURO</name>
<dbReference type="PANTHER" id="PTHR11695:SF294">
    <property type="entry name" value="RETICULON-4-INTERACTING PROTEIN 1, MITOCHONDRIAL"/>
    <property type="match status" value="1"/>
</dbReference>
<comment type="caution">
    <text evidence="2">The sequence shown here is derived from an EMBL/GenBank/DDBJ whole genome shotgun (WGS) entry which is preliminary data.</text>
</comment>
<dbReference type="GO" id="GO:0005739">
    <property type="term" value="C:mitochondrion"/>
    <property type="evidence" value="ECO:0007669"/>
    <property type="project" value="TreeGrafter"/>
</dbReference>
<dbReference type="Pfam" id="PF13602">
    <property type="entry name" value="ADH_zinc_N_2"/>
    <property type="match status" value="1"/>
</dbReference>
<dbReference type="Gene3D" id="3.90.180.10">
    <property type="entry name" value="Medium-chain alcohol dehydrogenases, catalytic domain"/>
    <property type="match status" value="1"/>
</dbReference>
<dbReference type="VEuPathDB" id="FungiDB:G647_00515"/>
<dbReference type="Proteomes" id="UP000094526">
    <property type="component" value="Unassembled WGS sequence"/>
</dbReference>
<evidence type="ECO:0000313" key="2">
    <source>
        <dbReference type="EMBL" id="OCT53554.1"/>
    </source>
</evidence>
<dbReference type="EMBL" id="LGRB01000008">
    <property type="protein sequence ID" value="OCT53554.1"/>
    <property type="molecule type" value="Genomic_DNA"/>
</dbReference>
<dbReference type="STRING" id="86049.A0A1C1CYD4"/>
<dbReference type="CDD" id="cd08267">
    <property type="entry name" value="MDR1"/>
    <property type="match status" value="1"/>
</dbReference>
<dbReference type="AlphaFoldDB" id="A0A1C1CYD4"/>
<gene>
    <name evidence="2" type="ORF">CLCR_10419</name>
</gene>
<dbReference type="InterPro" id="IPR011032">
    <property type="entry name" value="GroES-like_sf"/>
</dbReference>
<dbReference type="VEuPathDB" id="FungiDB:CLCR_10419"/>
<dbReference type="SMART" id="SM00829">
    <property type="entry name" value="PKS_ER"/>
    <property type="match status" value="1"/>
</dbReference>
<proteinExistence type="predicted"/>
<dbReference type="SUPFAM" id="SSF50129">
    <property type="entry name" value="GroES-like"/>
    <property type="match status" value="1"/>
</dbReference>
<dbReference type="eggNOG" id="KOG1198">
    <property type="taxonomic scope" value="Eukaryota"/>
</dbReference>
<evidence type="ECO:0000313" key="3">
    <source>
        <dbReference type="Proteomes" id="UP000094526"/>
    </source>
</evidence>
<feature type="domain" description="Enoyl reductase (ER)" evidence="1">
    <location>
        <begin position="24"/>
        <end position="362"/>
    </location>
</feature>
<dbReference type="OrthoDB" id="201656at2759"/>
<dbReference type="InterPro" id="IPR013154">
    <property type="entry name" value="ADH-like_N"/>
</dbReference>
<accession>A0A1C1CYD4</accession>
<dbReference type="PANTHER" id="PTHR11695">
    <property type="entry name" value="ALCOHOL DEHYDROGENASE RELATED"/>
    <property type="match status" value="1"/>
</dbReference>
<organism evidence="2 3">
    <name type="scientific">Cladophialophora carrionii</name>
    <dbReference type="NCBI Taxonomy" id="86049"/>
    <lineage>
        <taxon>Eukaryota</taxon>
        <taxon>Fungi</taxon>
        <taxon>Dikarya</taxon>
        <taxon>Ascomycota</taxon>
        <taxon>Pezizomycotina</taxon>
        <taxon>Eurotiomycetes</taxon>
        <taxon>Chaetothyriomycetidae</taxon>
        <taxon>Chaetothyriales</taxon>
        <taxon>Herpotrichiellaceae</taxon>
        <taxon>Cladophialophora</taxon>
    </lineage>
</organism>
<keyword evidence="3" id="KW-1185">Reference proteome</keyword>
<evidence type="ECO:0000259" key="1">
    <source>
        <dbReference type="SMART" id="SM00829"/>
    </source>
</evidence>
<dbReference type="Pfam" id="PF08240">
    <property type="entry name" value="ADH_N"/>
    <property type="match status" value="1"/>
</dbReference>
<dbReference type="Gene3D" id="3.40.50.720">
    <property type="entry name" value="NAD(P)-binding Rossmann-like Domain"/>
    <property type="match status" value="1"/>
</dbReference>
<dbReference type="InterPro" id="IPR050700">
    <property type="entry name" value="YIM1/Zinc_Alcohol_DH_Fams"/>
</dbReference>
<dbReference type="InterPro" id="IPR036291">
    <property type="entry name" value="NAD(P)-bd_dom_sf"/>
</dbReference>
<reference evidence="3" key="1">
    <citation type="submission" date="2015-07" db="EMBL/GenBank/DDBJ databases">
        <authorList>
            <person name="Teixeira M.M."/>
            <person name="Souza R.C."/>
            <person name="Almeida L.G."/>
            <person name="Vicente V.A."/>
            <person name="de Hoog S."/>
            <person name="Bocca A.L."/>
            <person name="de Almeida S.R."/>
            <person name="Vasconcelos A.T."/>
            <person name="Felipe M.S."/>
        </authorList>
    </citation>
    <scope>NUCLEOTIDE SEQUENCE [LARGE SCALE GENOMIC DNA]</scope>
    <source>
        <strain evidence="3">KSF</strain>
    </source>
</reference>